<protein>
    <submittedName>
        <fullName evidence="2">SpoVT / AbrB like domain protein</fullName>
    </submittedName>
</protein>
<dbReference type="Pfam" id="PF04014">
    <property type="entry name" value="MazE_antitoxin"/>
    <property type="match status" value="1"/>
</dbReference>
<dbReference type="Gene3D" id="2.10.260.10">
    <property type="match status" value="1"/>
</dbReference>
<dbReference type="InterPro" id="IPR037914">
    <property type="entry name" value="SpoVT-AbrB_sf"/>
</dbReference>
<proteinExistence type="predicted"/>
<dbReference type="EMBL" id="PVXL01000046">
    <property type="protein sequence ID" value="PRR72318.1"/>
    <property type="molecule type" value="Genomic_DNA"/>
</dbReference>
<gene>
    <name evidence="2" type="ORF">MOST_20290</name>
</gene>
<dbReference type="GO" id="GO:0003677">
    <property type="term" value="F:DNA binding"/>
    <property type="evidence" value="ECO:0007669"/>
    <property type="project" value="InterPro"/>
</dbReference>
<organism evidence="2 3">
    <name type="scientific">Neomoorella stamsii</name>
    <dbReference type="NCBI Taxonomy" id="1266720"/>
    <lineage>
        <taxon>Bacteria</taxon>
        <taxon>Bacillati</taxon>
        <taxon>Bacillota</taxon>
        <taxon>Clostridia</taxon>
        <taxon>Neomoorellales</taxon>
        <taxon>Neomoorellaceae</taxon>
        <taxon>Neomoorella</taxon>
    </lineage>
</organism>
<dbReference type="SMART" id="SM00966">
    <property type="entry name" value="SpoVT_AbrB"/>
    <property type="match status" value="1"/>
</dbReference>
<feature type="domain" description="SpoVT-AbrB" evidence="1">
    <location>
        <begin position="5"/>
        <end position="50"/>
    </location>
</feature>
<accession>A0A9X7J2L5</accession>
<comment type="caution">
    <text evidence="2">The sequence shown here is derived from an EMBL/GenBank/DDBJ whole genome shotgun (WGS) entry which is preliminary data.</text>
</comment>
<keyword evidence="3" id="KW-1185">Reference proteome</keyword>
<sequence>MPDYTTITAKGQVTVPKEIRERFNWTEGTKLRFYVDGNEIKVKEVTLIDEMEDLIIKDLKEAGYKGEELKAKVVERKKMLDSAFKRLLQERMEEKTIPLDEAIRSIE</sequence>
<dbReference type="NCBIfam" id="TIGR01439">
    <property type="entry name" value="lp_hng_hel_AbrB"/>
    <property type="match status" value="1"/>
</dbReference>
<dbReference type="Proteomes" id="UP000239430">
    <property type="component" value="Unassembled WGS sequence"/>
</dbReference>
<evidence type="ECO:0000313" key="2">
    <source>
        <dbReference type="EMBL" id="PRR72318.1"/>
    </source>
</evidence>
<name>A0A9X7J2L5_9FIRM</name>
<dbReference type="RefSeq" id="WP_054937801.1">
    <property type="nucleotide sequence ID" value="NZ_PVXL01000046.1"/>
</dbReference>
<dbReference type="InterPro" id="IPR007159">
    <property type="entry name" value="SpoVT-AbrB_dom"/>
</dbReference>
<dbReference type="AlphaFoldDB" id="A0A9X7J2L5"/>
<evidence type="ECO:0000259" key="1">
    <source>
        <dbReference type="SMART" id="SM00966"/>
    </source>
</evidence>
<evidence type="ECO:0000313" key="3">
    <source>
        <dbReference type="Proteomes" id="UP000239430"/>
    </source>
</evidence>
<dbReference type="SUPFAM" id="SSF89447">
    <property type="entry name" value="AbrB/MazE/MraZ-like"/>
    <property type="match status" value="1"/>
</dbReference>
<reference evidence="2 3" key="1">
    <citation type="submission" date="2018-03" db="EMBL/GenBank/DDBJ databases">
        <title>Genome sequence of Moorella stamsii DSM 26217.</title>
        <authorList>
            <person name="Poehlein A."/>
            <person name="Daniel R."/>
        </authorList>
    </citation>
    <scope>NUCLEOTIDE SEQUENCE [LARGE SCALE GENOMIC DNA]</scope>
    <source>
        <strain evidence="3">DSM 26217</strain>
    </source>
</reference>